<feature type="region of interest" description="Disordered" evidence="6">
    <location>
        <begin position="320"/>
        <end position="351"/>
    </location>
</feature>
<sequence>MSEHSAAGAGGGAALYGHDDDSDEVMQSSHPGPDDAWISSNAGPYDASIITHLFESESQQGGTQIRHPNDALRPHLNASRQDSINWMLKVHAHYHFNPVTALLSVNYFDRFLSSYSLPAISHPTTPDSLGSGWAYQLLSVACLSLATKMEEPTVPLLLDLQIMEPTYVFDPRTVQRMELLVMAGLDWKLCSVTPFDFLDYFVSKLPYFHQSIHIASAFSSLVMNTIRVVDFLRFPPSVIAAAAVILATGNNVELPDTFYERVNKEMVRSCHQLMEAYMIDTCPSADLKARSCVEMETELLLSTPPSPVGVLDSAACVSCDTRSENPSSAPENGSGSGAGELHEPEYKRLRR</sequence>
<evidence type="ECO:0000256" key="4">
    <source>
        <dbReference type="ARBA" id="ARBA00023306"/>
    </source>
</evidence>
<keyword evidence="4" id="KW-0131">Cell cycle</keyword>
<evidence type="ECO:0000256" key="2">
    <source>
        <dbReference type="ARBA" id="ARBA00022618"/>
    </source>
</evidence>
<dbReference type="SUPFAM" id="SSF47954">
    <property type="entry name" value="Cyclin-like"/>
    <property type="match status" value="2"/>
</dbReference>
<evidence type="ECO:0000259" key="7">
    <source>
        <dbReference type="SMART" id="SM00385"/>
    </source>
</evidence>
<dbReference type="Pfam" id="PF00134">
    <property type="entry name" value="Cyclin_N"/>
    <property type="match status" value="1"/>
</dbReference>
<dbReference type="InterPro" id="IPR013763">
    <property type="entry name" value="Cyclin-like_dom"/>
</dbReference>
<reference evidence="9" key="1">
    <citation type="submission" date="2023-03" db="EMBL/GenBank/DDBJ databases">
        <authorList>
            <person name="Julca I."/>
        </authorList>
    </citation>
    <scope>NUCLEOTIDE SEQUENCE</scope>
</reference>
<organism evidence="9 10">
    <name type="scientific">Oldenlandia corymbosa var. corymbosa</name>
    <dbReference type="NCBI Taxonomy" id="529605"/>
    <lineage>
        <taxon>Eukaryota</taxon>
        <taxon>Viridiplantae</taxon>
        <taxon>Streptophyta</taxon>
        <taxon>Embryophyta</taxon>
        <taxon>Tracheophyta</taxon>
        <taxon>Spermatophyta</taxon>
        <taxon>Magnoliopsida</taxon>
        <taxon>eudicotyledons</taxon>
        <taxon>Gunneridae</taxon>
        <taxon>Pentapetalae</taxon>
        <taxon>asterids</taxon>
        <taxon>lamiids</taxon>
        <taxon>Gentianales</taxon>
        <taxon>Rubiaceae</taxon>
        <taxon>Rubioideae</taxon>
        <taxon>Spermacoceae</taxon>
        <taxon>Hedyotis-Oldenlandia complex</taxon>
        <taxon>Oldenlandia</taxon>
    </lineage>
</organism>
<dbReference type="EMBL" id="OX459121">
    <property type="protein sequence ID" value="CAI9104254.1"/>
    <property type="molecule type" value="Genomic_DNA"/>
</dbReference>
<dbReference type="InterPro" id="IPR039361">
    <property type="entry name" value="Cyclin"/>
</dbReference>
<dbReference type="InterPro" id="IPR048258">
    <property type="entry name" value="Cyclins_cyclin-box"/>
</dbReference>
<dbReference type="CDD" id="cd20543">
    <property type="entry name" value="CYCLIN_AtCycD-like_rpt1"/>
    <property type="match status" value="1"/>
</dbReference>
<dbReference type="SMART" id="SM01332">
    <property type="entry name" value="Cyclin_C"/>
    <property type="match status" value="1"/>
</dbReference>
<evidence type="ECO:0000256" key="1">
    <source>
        <dbReference type="ARBA" id="ARBA00009065"/>
    </source>
</evidence>
<feature type="domain" description="Cyclin C-terminal" evidence="8">
    <location>
        <begin position="192"/>
        <end position="307"/>
    </location>
</feature>
<dbReference type="SMART" id="SM00385">
    <property type="entry name" value="CYCLIN"/>
    <property type="match status" value="1"/>
</dbReference>
<keyword evidence="3 5" id="KW-0195">Cyclin</keyword>
<feature type="region of interest" description="Disordered" evidence="6">
    <location>
        <begin position="1"/>
        <end position="38"/>
    </location>
</feature>
<gene>
    <name evidence="9" type="ORF">OLC1_LOCUS13217</name>
</gene>
<evidence type="ECO:0000259" key="8">
    <source>
        <dbReference type="SMART" id="SM01332"/>
    </source>
</evidence>
<evidence type="ECO:0000313" key="10">
    <source>
        <dbReference type="Proteomes" id="UP001161247"/>
    </source>
</evidence>
<evidence type="ECO:0000256" key="6">
    <source>
        <dbReference type="SAM" id="MobiDB-lite"/>
    </source>
</evidence>
<dbReference type="InterPro" id="IPR004367">
    <property type="entry name" value="Cyclin_C-dom"/>
</dbReference>
<evidence type="ECO:0000256" key="3">
    <source>
        <dbReference type="ARBA" id="ARBA00023127"/>
    </source>
</evidence>
<proteinExistence type="inferred from homology"/>
<dbReference type="PANTHER" id="PTHR10177">
    <property type="entry name" value="CYCLINS"/>
    <property type="match status" value="1"/>
</dbReference>
<evidence type="ECO:0000313" key="9">
    <source>
        <dbReference type="EMBL" id="CAI9104254.1"/>
    </source>
</evidence>
<dbReference type="FunFam" id="1.10.472.10:FF:000060">
    <property type="entry name" value="D6-type cyclin"/>
    <property type="match status" value="1"/>
</dbReference>
<comment type="similarity">
    <text evidence="1">Belongs to the cyclin family. Cyclin D subfamily.</text>
</comment>
<dbReference type="PROSITE" id="PS00292">
    <property type="entry name" value="CYCLINS"/>
    <property type="match status" value="1"/>
</dbReference>
<dbReference type="Pfam" id="PF02984">
    <property type="entry name" value="Cyclin_C"/>
    <property type="match status" value="1"/>
</dbReference>
<dbReference type="InterPro" id="IPR006671">
    <property type="entry name" value="Cyclin_N"/>
</dbReference>
<dbReference type="InterPro" id="IPR036915">
    <property type="entry name" value="Cyclin-like_sf"/>
</dbReference>
<feature type="compositionally biased region" description="Basic and acidic residues" evidence="6">
    <location>
        <begin position="340"/>
        <end position="351"/>
    </location>
</feature>
<feature type="domain" description="Cyclin-like" evidence="7">
    <location>
        <begin position="85"/>
        <end position="183"/>
    </location>
</feature>
<keyword evidence="10" id="KW-1185">Reference proteome</keyword>
<feature type="compositionally biased region" description="Polar residues" evidence="6">
    <location>
        <begin position="324"/>
        <end position="333"/>
    </location>
</feature>
<name>A0AAV1D8T1_OLDCO</name>
<dbReference type="Proteomes" id="UP001161247">
    <property type="component" value="Chromosome 4"/>
</dbReference>
<keyword evidence="2" id="KW-0132">Cell division</keyword>
<dbReference type="Gene3D" id="1.10.472.10">
    <property type="entry name" value="Cyclin-like"/>
    <property type="match status" value="2"/>
</dbReference>
<accession>A0AAV1D8T1</accession>
<dbReference type="GO" id="GO:0051301">
    <property type="term" value="P:cell division"/>
    <property type="evidence" value="ECO:0007669"/>
    <property type="project" value="UniProtKB-KW"/>
</dbReference>
<dbReference type="AlphaFoldDB" id="A0AAV1D8T1"/>
<protein>
    <submittedName>
        <fullName evidence="9">OLC1v1002889C1</fullName>
    </submittedName>
</protein>
<evidence type="ECO:0000256" key="5">
    <source>
        <dbReference type="RuleBase" id="RU000383"/>
    </source>
</evidence>